<dbReference type="InterPro" id="IPR036615">
    <property type="entry name" value="Mur_ligase_C_dom_sf"/>
</dbReference>
<evidence type="ECO:0000256" key="8">
    <source>
        <dbReference type="ARBA" id="ARBA00022598"/>
    </source>
</evidence>
<evidence type="ECO:0000256" key="3">
    <source>
        <dbReference type="ARBA" id="ARBA00004752"/>
    </source>
</evidence>
<dbReference type="Gene3D" id="3.90.190.20">
    <property type="entry name" value="Mur ligase, C-terminal domain"/>
    <property type="match status" value="1"/>
</dbReference>
<evidence type="ECO:0000256" key="11">
    <source>
        <dbReference type="ARBA" id="ARBA00022960"/>
    </source>
</evidence>
<evidence type="ECO:0000256" key="18">
    <source>
        <dbReference type="RuleBase" id="RU003664"/>
    </source>
</evidence>
<reference evidence="22" key="1">
    <citation type="submission" date="2016-01" db="EMBL/GenBank/DDBJ databases">
        <authorList>
            <person name="Mitreva M."/>
            <person name="Pepin K.H."/>
            <person name="Mihindukulasuriya K.A."/>
            <person name="Fulton R."/>
            <person name="Fronick C."/>
            <person name="O'Laughlin M."/>
            <person name="Miner T."/>
            <person name="Herter B."/>
            <person name="Rosa B.A."/>
            <person name="Cordes M."/>
            <person name="Tomlinson C."/>
            <person name="Wollam A."/>
            <person name="Palsikar V.B."/>
            <person name="Mardis E.R."/>
            <person name="Wilson R.K."/>
        </authorList>
    </citation>
    <scope>NUCLEOTIDE SEQUENCE [LARGE SCALE GENOMIC DNA]</scope>
    <source>
        <strain evidence="22">KA00182</strain>
    </source>
</reference>
<evidence type="ECO:0000256" key="9">
    <source>
        <dbReference type="ARBA" id="ARBA00022741"/>
    </source>
</evidence>
<dbReference type="UniPathway" id="UPA00219"/>
<keyword evidence="11 17" id="KW-0133">Cell shape</keyword>
<name>A0A134CKX4_9FIRM</name>
<evidence type="ECO:0000256" key="5">
    <source>
        <dbReference type="ARBA" id="ARBA00012212"/>
    </source>
</evidence>
<evidence type="ECO:0000256" key="16">
    <source>
        <dbReference type="ARBA" id="ARBA00047632"/>
    </source>
</evidence>
<dbReference type="RefSeq" id="WP_062485031.1">
    <property type="nucleotide sequence ID" value="NZ_KQ960928.1"/>
</dbReference>
<dbReference type="Gene3D" id="3.40.1190.10">
    <property type="entry name" value="Mur-like, catalytic domain"/>
    <property type="match status" value="1"/>
</dbReference>
<proteinExistence type="inferred from homology"/>
<dbReference type="EC" id="6.3.2.9" evidence="5 17"/>
<dbReference type="Proteomes" id="UP000070160">
    <property type="component" value="Unassembled WGS sequence"/>
</dbReference>
<dbReference type="GO" id="GO:0071555">
    <property type="term" value="P:cell wall organization"/>
    <property type="evidence" value="ECO:0007669"/>
    <property type="project" value="UniProtKB-KW"/>
</dbReference>
<keyword evidence="9 17" id="KW-0547">Nucleotide-binding</keyword>
<comment type="similarity">
    <text evidence="4 17">Belongs to the MurCDEF family.</text>
</comment>
<keyword evidence="22" id="KW-1185">Reference proteome</keyword>
<evidence type="ECO:0000256" key="7">
    <source>
        <dbReference type="ARBA" id="ARBA00022490"/>
    </source>
</evidence>
<accession>A0A134CKX4</accession>
<evidence type="ECO:0000256" key="17">
    <source>
        <dbReference type="HAMAP-Rule" id="MF_00639"/>
    </source>
</evidence>
<dbReference type="InterPro" id="IPR004101">
    <property type="entry name" value="Mur_ligase_C"/>
</dbReference>
<keyword evidence="12 17" id="KW-0573">Peptidoglycan synthesis</keyword>
<dbReference type="InterPro" id="IPR013221">
    <property type="entry name" value="Mur_ligase_cen"/>
</dbReference>
<dbReference type="STRING" id="1588748.HMPREF3182_00257"/>
<evidence type="ECO:0000256" key="10">
    <source>
        <dbReference type="ARBA" id="ARBA00022840"/>
    </source>
</evidence>
<gene>
    <name evidence="17" type="primary">murD</name>
    <name evidence="21" type="ORF">HMPREF3182_00257</name>
</gene>
<comment type="caution">
    <text evidence="21">The sequence shown here is derived from an EMBL/GenBank/DDBJ whole genome shotgun (WGS) entry which is preliminary data.</text>
</comment>
<comment type="catalytic activity">
    <reaction evidence="16 17 18">
        <text>UDP-N-acetyl-alpha-D-muramoyl-L-alanine + D-glutamate + ATP = UDP-N-acetyl-alpha-D-muramoyl-L-alanyl-D-glutamate + ADP + phosphate + H(+)</text>
        <dbReference type="Rhea" id="RHEA:16429"/>
        <dbReference type="ChEBI" id="CHEBI:15378"/>
        <dbReference type="ChEBI" id="CHEBI:29986"/>
        <dbReference type="ChEBI" id="CHEBI:30616"/>
        <dbReference type="ChEBI" id="CHEBI:43474"/>
        <dbReference type="ChEBI" id="CHEBI:83898"/>
        <dbReference type="ChEBI" id="CHEBI:83900"/>
        <dbReference type="ChEBI" id="CHEBI:456216"/>
        <dbReference type="EC" id="6.3.2.9"/>
    </reaction>
</comment>
<evidence type="ECO:0000256" key="1">
    <source>
        <dbReference type="ARBA" id="ARBA00002734"/>
    </source>
</evidence>
<dbReference type="GO" id="GO:0051301">
    <property type="term" value="P:cell division"/>
    <property type="evidence" value="ECO:0007669"/>
    <property type="project" value="UniProtKB-KW"/>
</dbReference>
<dbReference type="Pfam" id="PF02875">
    <property type="entry name" value="Mur_ligase_C"/>
    <property type="match status" value="1"/>
</dbReference>
<evidence type="ECO:0000256" key="4">
    <source>
        <dbReference type="ARBA" id="ARBA00010416"/>
    </source>
</evidence>
<dbReference type="Gene3D" id="3.40.50.720">
    <property type="entry name" value="NAD(P)-binding Rossmann-like Domain"/>
    <property type="match status" value="1"/>
</dbReference>
<dbReference type="GO" id="GO:0005737">
    <property type="term" value="C:cytoplasm"/>
    <property type="evidence" value="ECO:0007669"/>
    <property type="project" value="UniProtKB-SubCell"/>
</dbReference>
<evidence type="ECO:0000313" key="21">
    <source>
        <dbReference type="EMBL" id="KXB92787.1"/>
    </source>
</evidence>
<keyword evidence="13 17" id="KW-0961">Cell wall biogenesis/degradation</keyword>
<keyword evidence="7 17" id="KW-0963">Cytoplasm</keyword>
<evidence type="ECO:0000259" key="19">
    <source>
        <dbReference type="Pfam" id="PF02875"/>
    </source>
</evidence>
<dbReference type="PANTHER" id="PTHR43692">
    <property type="entry name" value="UDP-N-ACETYLMURAMOYLALANINE--D-GLUTAMATE LIGASE"/>
    <property type="match status" value="1"/>
</dbReference>
<keyword evidence="10 17" id="KW-0067">ATP-binding</keyword>
<comment type="subcellular location">
    <subcellularLocation>
        <location evidence="2 17 18">Cytoplasm</location>
    </subcellularLocation>
</comment>
<dbReference type="InterPro" id="IPR036565">
    <property type="entry name" value="Mur-like_cat_sf"/>
</dbReference>
<keyword evidence="17 18" id="KW-0131">Cell cycle</keyword>
<dbReference type="AlphaFoldDB" id="A0A134CKX4"/>
<evidence type="ECO:0000256" key="12">
    <source>
        <dbReference type="ARBA" id="ARBA00022984"/>
    </source>
</evidence>
<evidence type="ECO:0000256" key="14">
    <source>
        <dbReference type="ARBA" id="ARBA00030398"/>
    </source>
</evidence>
<dbReference type="NCBIfam" id="TIGR01087">
    <property type="entry name" value="murD"/>
    <property type="match status" value="1"/>
</dbReference>
<dbReference type="Pfam" id="PF08245">
    <property type="entry name" value="Mur_ligase_M"/>
    <property type="match status" value="1"/>
</dbReference>
<evidence type="ECO:0000256" key="15">
    <source>
        <dbReference type="ARBA" id="ARBA00032324"/>
    </source>
</evidence>
<dbReference type="GO" id="GO:0005524">
    <property type="term" value="F:ATP binding"/>
    <property type="evidence" value="ECO:0007669"/>
    <property type="project" value="UniProtKB-UniRule"/>
</dbReference>
<sequence length="454" mass="49116">MSIMDFSGKRVLVLGAGISGRSAAVAIAQHGGTVLLNDAKLQDIAEEPWKGFTELGIQCVFGTQDISLLADVDIVVPSPVISLDMDILQEAKKRHMLIWSEVDVACQLTNATILGVTGTNGKTTTTTLLGEMIKAAGRQTVVGGNIGIGLSEHVMDLPNTAVVVAELSSFQLECTHFLHAKGATVLNITPDHLERHHTMEAYAAAKERIFQNQEKTDAAVLNYDDTRVREMAAHVVGQVYYFSTEGPVPEGAFYENNQLVIRHNGADMVICQADTLPLLGKHNIQNYLAATVLALVAGVPLDTIRQVIMNFSGVEHRLEKVRVIHGVPYYNDSKGTNVDASIKALEAFSGNLILIAGGHDKMTSLDEFMKLVKEKVDTLLLIGEASSRFAQAAQAAGVKDIRLMGNSMERAIMEARSIAKAPQAVVLSPACSSFDMYDNYEQRGRVFKGIVNAL</sequence>
<feature type="domain" description="Mur ligase central" evidence="20">
    <location>
        <begin position="116"/>
        <end position="293"/>
    </location>
</feature>
<keyword evidence="8 17" id="KW-0436">Ligase</keyword>
<dbReference type="GO" id="GO:0008360">
    <property type="term" value="P:regulation of cell shape"/>
    <property type="evidence" value="ECO:0007669"/>
    <property type="project" value="UniProtKB-KW"/>
</dbReference>
<evidence type="ECO:0000313" key="22">
    <source>
        <dbReference type="Proteomes" id="UP000070160"/>
    </source>
</evidence>
<evidence type="ECO:0000256" key="6">
    <source>
        <dbReference type="ARBA" id="ARBA00015655"/>
    </source>
</evidence>
<feature type="domain" description="Mur ligase C-terminal" evidence="19">
    <location>
        <begin position="316"/>
        <end position="431"/>
    </location>
</feature>
<feature type="binding site" evidence="17">
    <location>
        <begin position="118"/>
        <end position="124"/>
    </location>
    <ligand>
        <name>ATP</name>
        <dbReference type="ChEBI" id="CHEBI:30616"/>
    </ligand>
</feature>
<evidence type="ECO:0000256" key="2">
    <source>
        <dbReference type="ARBA" id="ARBA00004496"/>
    </source>
</evidence>
<dbReference type="InterPro" id="IPR005762">
    <property type="entry name" value="MurD"/>
</dbReference>
<dbReference type="PATRIC" id="fig|1588748.3.peg.247"/>
<organism evidence="21 22">
    <name type="scientific">Megasphaera hutchinsoni</name>
    <dbReference type="NCBI Taxonomy" id="1588748"/>
    <lineage>
        <taxon>Bacteria</taxon>
        <taxon>Bacillati</taxon>
        <taxon>Bacillota</taxon>
        <taxon>Negativicutes</taxon>
        <taxon>Veillonellales</taxon>
        <taxon>Veillonellaceae</taxon>
        <taxon>Megasphaera</taxon>
    </lineage>
</organism>
<comment type="pathway">
    <text evidence="3 17 18">Cell wall biogenesis; peptidoglycan biosynthesis.</text>
</comment>
<dbReference type="SUPFAM" id="SSF53623">
    <property type="entry name" value="MurD-like peptide ligases, catalytic domain"/>
    <property type="match status" value="1"/>
</dbReference>
<evidence type="ECO:0000256" key="13">
    <source>
        <dbReference type="ARBA" id="ARBA00023316"/>
    </source>
</evidence>
<evidence type="ECO:0000259" key="20">
    <source>
        <dbReference type="Pfam" id="PF08245"/>
    </source>
</evidence>
<dbReference type="SUPFAM" id="SSF53244">
    <property type="entry name" value="MurD-like peptide ligases, peptide-binding domain"/>
    <property type="match status" value="1"/>
</dbReference>
<dbReference type="EMBL" id="LSDT01000005">
    <property type="protein sequence ID" value="KXB92787.1"/>
    <property type="molecule type" value="Genomic_DNA"/>
</dbReference>
<dbReference type="GO" id="GO:0008764">
    <property type="term" value="F:UDP-N-acetylmuramoylalanine-D-glutamate ligase activity"/>
    <property type="evidence" value="ECO:0007669"/>
    <property type="project" value="UniProtKB-UniRule"/>
</dbReference>
<dbReference type="PANTHER" id="PTHR43692:SF1">
    <property type="entry name" value="UDP-N-ACETYLMURAMOYLALANINE--D-GLUTAMATE LIGASE"/>
    <property type="match status" value="1"/>
</dbReference>
<dbReference type="SUPFAM" id="SSF51984">
    <property type="entry name" value="MurCD N-terminal domain"/>
    <property type="match status" value="1"/>
</dbReference>
<comment type="function">
    <text evidence="1 17 18">Cell wall formation. Catalyzes the addition of glutamate to the nucleotide precursor UDP-N-acetylmuramoyl-L-alanine (UMA).</text>
</comment>
<keyword evidence="17 18" id="KW-0132">Cell division</keyword>
<protein>
    <recommendedName>
        <fullName evidence="6 17">UDP-N-acetylmuramoylalanine--D-glutamate ligase</fullName>
        <ecNumber evidence="5 17">6.3.2.9</ecNumber>
    </recommendedName>
    <alternativeName>
        <fullName evidence="15 17">D-glutamic acid-adding enzyme</fullName>
    </alternativeName>
    <alternativeName>
        <fullName evidence="14 17">UDP-N-acetylmuramoyl-L-alanyl-D-glutamate synthetase</fullName>
    </alternativeName>
</protein>
<dbReference type="HAMAP" id="MF_00639">
    <property type="entry name" value="MurD"/>
    <property type="match status" value="1"/>
</dbReference>
<dbReference type="GO" id="GO:0009252">
    <property type="term" value="P:peptidoglycan biosynthetic process"/>
    <property type="evidence" value="ECO:0007669"/>
    <property type="project" value="UniProtKB-UniRule"/>
</dbReference>